<sequence>MSYNGRRRVARSSRYNARRYSPYSPYSLRSAVRVGRYLGNYARKSFNNWRSKTSAKKQRRSIGNKIISASNGIGYSNFRENRKCYPNVRNMLKAGTLSVYKYVDTKRLEWDAGSQGVLNVATTFGVQQIQNVMNNIGASANGDDTTRMVVKGVTGSVNISNMSNANVLITLYDVVARTDSNTSSAWANPLNAWGNGLEDSEEGGSVAAGRNNIGATPFQSVMFCRKYRVMKVTKIYMEAGRSHIHYIKRNMNSVLNNSIMETNETNLANKTHYCFAVARGFPVNDATTDTNIALGSGALDFVFTETYQQVWPQYALKRYYYNDQQQAITSEKLMNAETGEGDVYEEV</sequence>
<name>A0A0C5IML3_9VIRU</name>
<reference evidence="1 2" key="1">
    <citation type="journal article" date="2015" name="Infect. Genet. Evol.">
        <title>Diverse small circular DNA viruses circulating amongst estuarine molluscs.</title>
        <authorList>
            <person name="Dayaram A."/>
            <person name="Goldstien S."/>
            <person name="Arguello Astorga G.R."/>
            <person name="Zawar-Reza P."/>
            <person name="Gomez C."/>
            <person name="Harding J.S."/>
            <person name="Varsani A."/>
        </authorList>
    </citation>
    <scope>NUCLEOTIDE SEQUENCE [LARGE SCALE GENOMIC DNA]</scope>
    <source>
        <strain evidence="1">AHEaCV-25-NZ-2942CO-2012</strain>
    </source>
</reference>
<organism evidence="1 2">
    <name type="scientific">Avon-Heathcote Estuary associated circular virus 25</name>
    <dbReference type="NCBI Taxonomy" id="1618249"/>
    <lineage>
        <taxon>Viruses</taxon>
        <taxon>Monodnaviria</taxon>
        <taxon>Shotokuvirae</taxon>
        <taxon>Cressdnaviricota</taxon>
        <taxon>Repensiviricetes</taxon>
        <taxon>Geplafuvirales</taxon>
        <taxon>Geplanaviridae</taxon>
        <taxon>Aguamentivirus</taxon>
        <taxon>Aguamentivirus avheatis</taxon>
    </lineage>
</organism>
<accession>A0A0C5IML3</accession>
<proteinExistence type="predicted"/>
<protein>
    <submittedName>
        <fullName evidence="1">Capsid protein</fullName>
    </submittedName>
</protein>
<dbReference type="EMBL" id="KM874355">
    <property type="protein sequence ID" value="AJP36462.1"/>
    <property type="molecule type" value="Genomic_DNA"/>
</dbReference>
<evidence type="ECO:0000313" key="2">
    <source>
        <dbReference type="Proteomes" id="UP000102394"/>
    </source>
</evidence>
<keyword evidence="2" id="KW-1185">Reference proteome</keyword>
<dbReference type="Proteomes" id="UP000102394">
    <property type="component" value="Genome"/>
</dbReference>
<evidence type="ECO:0000313" key="1">
    <source>
        <dbReference type="EMBL" id="AJP36462.1"/>
    </source>
</evidence>